<dbReference type="PANTHER" id="PTHR31760">
    <property type="entry name" value="S-ADENOSYL-L-METHIONINE-DEPENDENT METHYLTRANSFERASES SUPERFAMILY PROTEIN"/>
    <property type="match status" value="1"/>
</dbReference>
<reference evidence="5" key="1">
    <citation type="journal article" date="2022" name="Cell">
        <title>Repeat-based holocentromeres influence genome architecture and karyotype evolution.</title>
        <authorList>
            <person name="Hofstatter P.G."/>
            <person name="Thangavel G."/>
            <person name="Lux T."/>
            <person name="Neumann P."/>
            <person name="Vondrak T."/>
            <person name="Novak P."/>
            <person name="Zhang M."/>
            <person name="Costa L."/>
            <person name="Castellani M."/>
            <person name="Scott A."/>
            <person name="Toegelov H."/>
            <person name="Fuchs J."/>
            <person name="Mata-Sucre Y."/>
            <person name="Dias Y."/>
            <person name="Vanzela A.L.L."/>
            <person name="Huettel B."/>
            <person name="Almeida C.C.S."/>
            <person name="Simkova H."/>
            <person name="Souza G."/>
            <person name="Pedrosa-Harand A."/>
            <person name="Macas J."/>
            <person name="Mayer K.F.X."/>
            <person name="Houben A."/>
            <person name="Marques A."/>
        </authorList>
    </citation>
    <scope>NUCLEOTIDE SEQUENCE</scope>
    <source>
        <strain evidence="5">RhyBre1mFocal</strain>
    </source>
</reference>
<feature type="compositionally biased region" description="Basic and acidic residues" evidence="4">
    <location>
        <begin position="73"/>
        <end position="102"/>
    </location>
</feature>
<proteinExistence type="inferred from homology"/>
<sequence>MTATENVDPLEQEGEIAADYLEELLEIADLDGDIDMDVEGDRATVSIVGAELPELVGDQGERPPCAAAQRPGAARDRGGGPGEGLRRGGGDDSDDPVRAEGRSRRRRRRRPRVVVGRRRAEPARGRSPRGRRRRMTDPVSRETPPAPAVAAGVFSSRLPLAEAYAGLLADAGITRGLIGPRELPRLWDRHVLNSALLAEAFPTRTTVADIGSGAGLPGLAVAIARPDLHVVLVEPLLRRATFLQQVVEVLGLDTVEVVRARAEELHGTRDFPYVTARAVARLEKLAGWTLPLLSPGGDLVAMKGASAAGEVDEAAPTIQRLGGEVVGIEQYGADRVPEPVTAVRVRVGPAGARRWDAHAATGRGKRGRGSGKR</sequence>
<evidence type="ECO:0000256" key="1">
    <source>
        <dbReference type="ARBA" id="ARBA00022490"/>
    </source>
</evidence>
<evidence type="ECO:0000256" key="3">
    <source>
        <dbReference type="ARBA" id="ARBA00022679"/>
    </source>
</evidence>
<protein>
    <recommendedName>
        <fullName evidence="7">16S rRNA m7G methyltransferase</fullName>
    </recommendedName>
</protein>
<accession>A0A9P9Z937</accession>
<dbReference type="InterPro" id="IPR029063">
    <property type="entry name" value="SAM-dependent_MTases_sf"/>
</dbReference>
<feature type="region of interest" description="Disordered" evidence="4">
    <location>
        <begin position="53"/>
        <end position="146"/>
    </location>
</feature>
<feature type="compositionally biased region" description="Low complexity" evidence="4">
    <location>
        <begin position="62"/>
        <end position="72"/>
    </location>
</feature>
<feature type="compositionally biased region" description="Basic residues" evidence="4">
    <location>
        <begin position="103"/>
        <end position="117"/>
    </location>
</feature>
<dbReference type="HAMAP" id="MF_00074">
    <property type="entry name" value="16SrRNA_methyltr_G"/>
    <property type="match status" value="1"/>
</dbReference>
<dbReference type="EMBL" id="JAMQYH010000029">
    <property type="protein sequence ID" value="KAJ1684607.1"/>
    <property type="molecule type" value="Genomic_DNA"/>
</dbReference>
<keyword evidence="2" id="KW-0698">rRNA processing</keyword>
<dbReference type="Pfam" id="PF02527">
    <property type="entry name" value="GidB"/>
    <property type="match status" value="1"/>
</dbReference>
<dbReference type="GO" id="GO:0070043">
    <property type="term" value="F:rRNA (guanine-N7-)-methyltransferase activity"/>
    <property type="evidence" value="ECO:0007669"/>
    <property type="project" value="TreeGrafter"/>
</dbReference>
<comment type="caution">
    <text evidence="5">The sequence shown here is derived from an EMBL/GenBank/DDBJ whole genome shotgun (WGS) entry which is preliminary data.</text>
</comment>
<dbReference type="SUPFAM" id="SSF53335">
    <property type="entry name" value="S-adenosyl-L-methionine-dependent methyltransferases"/>
    <property type="match status" value="1"/>
</dbReference>
<dbReference type="InterPro" id="IPR003682">
    <property type="entry name" value="rRNA_ssu_MeTfrase_G"/>
</dbReference>
<feature type="compositionally biased region" description="Basic residues" evidence="4">
    <location>
        <begin position="363"/>
        <end position="373"/>
    </location>
</feature>
<dbReference type="AlphaFoldDB" id="A0A9P9Z937"/>
<evidence type="ECO:0000256" key="2">
    <source>
        <dbReference type="ARBA" id="ARBA00022552"/>
    </source>
</evidence>
<dbReference type="OrthoDB" id="784548at2759"/>
<evidence type="ECO:0000256" key="4">
    <source>
        <dbReference type="SAM" id="MobiDB-lite"/>
    </source>
</evidence>
<dbReference type="CDD" id="cd02440">
    <property type="entry name" value="AdoMet_MTases"/>
    <property type="match status" value="1"/>
</dbReference>
<feature type="region of interest" description="Disordered" evidence="4">
    <location>
        <begin position="354"/>
        <end position="373"/>
    </location>
</feature>
<dbReference type="Gene3D" id="3.40.50.150">
    <property type="entry name" value="Vaccinia Virus protein VP39"/>
    <property type="match status" value="1"/>
</dbReference>
<evidence type="ECO:0008006" key="7">
    <source>
        <dbReference type="Google" id="ProtNLM"/>
    </source>
</evidence>
<dbReference type="GO" id="GO:0005829">
    <property type="term" value="C:cytosol"/>
    <property type="evidence" value="ECO:0007669"/>
    <property type="project" value="TreeGrafter"/>
</dbReference>
<evidence type="ECO:0000313" key="6">
    <source>
        <dbReference type="Proteomes" id="UP001151287"/>
    </source>
</evidence>
<organism evidence="5 6">
    <name type="scientific">Rhynchospora breviuscula</name>
    <dbReference type="NCBI Taxonomy" id="2022672"/>
    <lineage>
        <taxon>Eukaryota</taxon>
        <taxon>Viridiplantae</taxon>
        <taxon>Streptophyta</taxon>
        <taxon>Embryophyta</taxon>
        <taxon>Tracheophyta</taxon>
        <taxon>Spermatophyta</taxon>
        <taxon>Magnoliopsida</taxon>
        <taxon>Liliopsida</taxon>
        <taxon>Poales</taxon>
        <taxon>Cyperaceae</taxon>
        <taxon>Cyperoideae</taxon>
        <taxon>Rhynchosporeae</taxon>
        <taxon>Rhynchospora</taxon>
    </lineage>
</organism>
<dbReference type="NCBIfam" id="TIGR00138">
    <property type="entry name" value="rsmG_gidB"/>
    <property type="match status" value="1"/>
</dbReference>
<dbReference type="Proteomes" id="UP001151287">
    <property type="component" value="Unassembled WGS sequence"/>
</dbReference>
<gene>
    <name evidence="5" type="ORF">LUZ63_020362</name>
</gene>
<keyword evidence="6" id="KW-1185">Reference proteome</keyword>
<keyword evidence="3" id="KW-0808">Transferase</keyword>
<evidence type="ECO:0000313" key="5">
    <source>
        <dbReference type="EMBL" id="KAJ1684607.1"/>
    </source>
</evidence>
<dbReference type="PANTHER" id="PTHR31760:SF0">
    <property type="entry name" value="S-ADENOSYL-L-METHIONINE-DEPENDENT METHYLTRANSFERASES SUPERFAMILY PROTEIN"/>
    <property type="match status" value="1"/>
</dbReference>
<name>A0A9P9Z937_9POAL</name>
<keyword evidence="1" id="KW-0963">Cytoplasm</keyword>